<accession>A0A455T9U7</accession>
<feature type="domain" description="Flagellar motor switch protein FliG middle" evidence="12">
    <location>
        <begin position="115"/>
        <end position="170"/>
    </location>
</feature>
<reference evidence="14 15" key="1">
    <citation type="journal article" date="2019" name="Proc. Natl. Acad. Sci. U.S.A.">
        <title>Exaggeration and cooption of innate immunity for social defense.</title>
        <authorList>
            <person name="Kutsukake M."/>
            <person name="Moriyama M."/>
            <person name="Shigenobu S."/>
            <person name="Meng X.-Y."/>
            <person name="Nikoh N."/>
            <person name="Noda C."/>
            <person name="Kobayashi S."/>
            <person name="Fukatsu T."/>
        </authorList>
    </citation>
    <scope>NUCLEOTIDE SEQUENCE [LARGE SCALE GENOMIC DNA]</scope>
    <source>
        <strain evidence="14 15">Nmo</strain>
    </source>
</reference>
<evidence type="ECO:0000256" key="5">
    <source>
        <dbReference type="ARBA" id="ARBA00022475"/>
    </source>
</evidence>
<proteinExistence type="inferred from homology"/>
<keyword evidence="14" id="KW-0966">Cell projection</keyword>
<comment type="function">
    <text evidence="10">FliG is one of three proteins (FliG, FliN, FliM) that forms the rotor-mounted switch complex (C ring), located at the base of the basal body. This complex interacts with the CheY and CheZ chemotaxis proteins, in addition to contacting components of the motor that determine the direction of flagellar rotation.</text>
</comment>
<comment type="similarity">
    <text evidence="3">Belongs to the FliG family.</text>
</comment>
<keyword evidence="9" id="KW-0975">Bacterial flagellum</keyword>
<name>A0A455T9U7_9GAMM</name>
<dbReference type="InterPro" id="IPR032779">
    <property type="entry name" value="FliG_M"/>
</dbReference>
<dbReference type="AlphaFoldDB" id="A0A455T9U7"/>
<evidence type="ECO:0000259" key="12">
    <source>
        <dbReference type="Pfam" id="PF14841"/>
    </source>
</evidence>
<dbReference type="Gene3D" id="1.10.220.30">
    <property type="match status" value="3"/>
</dbReference>
<dbReference type="InterPro" id="IPR011002">
    <property type="entry name" value="FliG_a-hlx"/>
</dbReference>
<dbReference type="Proteomes" id="UP000317544">
    <property type="component" value="Chromosome"/>
</dbReference>
<dbReference type="EMBL" id="AP019379">
    <property type="protein sequence ID" value="BBI01075.1"/>
    <property type="molecule type" value="Genomic_DNA"/>
</dbReference>
<dbReference type="PANTHER" id="PTHR30534">
    <property type="entry name" value="FLAGELLAR MOTOR SWITCH PROTEIN FLIG"/>
    <property type="match status" value="1"/>
</dbReference>
<dbReference type="GO" id="GO:0003774">
    <property type="term" value="F:cytoskeletal motor activity"/>
    <property type="evidence" value="ECO:0007669"/>
    <property type="project" value="InterPro"/>
</dbReference>
<dbReference type="Pfam" id="PF01706">
    <property type="entry name" value="FliG_C"/>
    <property type="match status" value="1"/>
</dbReference>
<dbReference type="Pfam" id="PF14842">
    <property type="entry name" value="FliG_N"/>
    <property type="match status" value="1"/>
</dbReference>
<organism evidence="14 15">
    <name type="scientific">Buchnera aphidicola</name>
    <name type="common">Nipponaphis monzeni</name>
    <dbReference type="NCBI Taxonomy" id="2495405"/>
    <lineage>
        <taxon>Bacteria</taxon>
        <taxon>Pseudomonadati</taxon>
        <taxon>Pseudomonadota</taxon>
        <taxon>Gammaproteobacteria</taxon>
        <taxon>Enterobacterales</taxon>
        <taxon>Erwiniaceae</taxon>
        <taxon>Buchnera</taxon>
    </lineage>
</organism>
<evidence type="ECO:0000256" key="9">
    <source>
        <dbReference type="ARBA" id="ARBA00023143"/>
    </source>
</evidence>
<dbReference type="RefSeq" id="WP_158344547.1">
    <property type="nucleotide sequence ID" value="NZ_AP019379.1"/>
</dbReference>
<keyword evidence="14" id="KW-0282">Flagellum</keyword>
<evidence type="ECO:0000259" key="11">
    <source>
        <dbReference type="Pfam" id="PF01706"/>
    </source>
</evidence>
<evidence type="ECO:0000256" key="7">
    <source>
        <dbReference type="ARBA" id="ARBA00022779"/>
    </source>
</evidence>
<dbReference type="InterPro" id="IPR000090">
    <property type="entry name" value="Flg_Motor_Flig"/>
</dbReference>
<feature type="domain" description="Flagellar motor switch protein FliG N-terminal" evidence="13">
    <location>
        <begin position="2"/>
        <end position="100"/>
    </location>
</feature>
<comment type="subcellular location">
    <subcellularLocation>
        <location evidence="1">Bacterial flagellum basal body</location>
    </subcellularLocation>
    <subcellularLocation>
        <location evidence="2">Cell inner membrane</location>
        <topology evidence="2">Peripheral membrane protein</topology>
        <orientation evidence="2">Cytoplasmic side</orientation>
    </subcellularLocation>
</comment>
<evidence type="ECO:0000256" key="1">
    <source>
        <dbReference type="ARBA" id="ARBA00004117"/>
    </source>
</evidence>
<dbReference type="GO" id="GO:0009425">
    <property type="term" value="C:bacterial-type flagellum basal body"/>
    <property type="evidence" value="ECO:0007669"/>
    <property type="project" value="UniProtKB-SubCell"/>
</dbReference>
<evidence type="ECO:0000256" key="6">
    <source>
        <dbReference type="ARBA" id="ARBA00022500"/>
    </source>
</evidence>
<evidence type="ECO:0000256" key="2">
    <source>
        <dbReference type="ARBA" id="ARBA00004515"/>
    </source>
</evidence>
<protein>
    <recommendedName>
        <fullName evidence="4">Flagellar motor switch protein FliG</fullName>
    </recommendedName>
</protein>
<evidence type="ECO:0000256" key="3">
    <source>
        <dbReference type="ARBA" id="ARBA00010299"/>
    </source>
</evidence>
<keyword evidence="6" id="KW-0145">Chemotaxis</keyword>
<dbReference type="OrthoDB" id="9780302at2"/>
<evidence type="ECO:0000256" key="4">
    <source>
        <dbReference type="ARBA" id="ARBA00021870"/>
    </source>
</evidence>
<keyword evidence="5" id="KW-1003">Cell membrane</keyword>
<keyword evidence="8" id="KW-0472">Membrane</keyword>
<evidence type="ECO:0000259" key="13">
    <source>
        <dbReference type="Pfam" id="PF14842"/>
    </source>
</evidence>
<feature type="domain" description="Flagellar motor switch protein FliG C-terminal" evidence="11">
    <location>
        <begin position="216"/>
        <end position="322"/>
    </location>
</feature>
<dbReference type="InterPro" id="IPR023087">
    <property type="entry name" value="Flg_Motor_Flig_C"/>
</dbReference>
<gene>
    <name evidence="14" type="primary">fliG</name>
    <name evidence="14" type="ORF">BUCNMO_056</name>
</gene>
<dbReference type="InterPro" id="IPR028263">
    <property type="entry name" value="FliG_N"/>
</dbReference>
<evidence type="ECO:0000313" key="14">
    <source>
        <dbReference type="EMBL" id="BBI01075.1"/>
    </source>
</evidence>
<evidence type="ECO:0000256" key="8">
    <source>
        <dbReference type="ARBA" id="ARBA00023136"/>
    </source>
</evidence>
<sequence>MNLNGLKKSAQLLMLIGNQKSIEVIKQLHTTEIEKIIYAITNIKKISSEDIQIIYSEYKLLFKKIYLENINNNDYCLPLLQKALGEKKTEYILKNIHQKKNLEKHICMLNKTSSKEIANLLSKEHPQFAALLLMHLNLTKSAEILSLLENKKCAHIILRIASSKKLSKYTNDIFSKIINLILLKKNTIANNFSGISYAKNLLSILNKNIKTKIINNIIETNKNLSKKILNQVFLFEDIIKLSNKDIKCIFQEIDTESLFLSMYNMSQDFKKKILKNLSANKLNNFYNFIKNKTFSEVSSRMIQNKQNFIMKIIKLLVQQKKITTNILG</sequence>
<keyword evidence="15" id="KW-1185">Reference proteome</keyword>
<evidence type="ECO:0000256" key="10">
    <source>
        <dbReference type="ARBA" id="ARBA00025598"/>
    </source>
</evidence>
<dbReference type="PRINTS" id="PR00954">
    <property type="entry name" value="FLGMOTORFLIG"/>
</dbReference>
<keyword evidence="14" id="KW-0969">Cilium</keyword>
<evidence type="ECO:0000313" key="15">
    <source>
        <dbReference type="Proteomes" id="UP000317544"/>
    </source>
</evidence>
<dbReference type="SUPFAM" id="SSF48029">
    <property type="entry name" value="FliG"/>
    <property type="match status" value="2"/>
</dbReference>
<dbReference type="Pfam" id="PF14841">
    <property type="entry name" value="FliG_M"/>
    <property type="match status" value="1"/>
</dbReference>
<dbReference type="GO" id="GO:0006935">
    <property type="term" value="P:chemotaxis"/>
    <property type="evidence" value="ECO:0007669"/>
    <property type="project" value="UniProtKB-KW"/>
</dbReference>
<dbReference type="GO" id="GO:0005886">
    <property type="term" value="C:plasma membrane"/>
    <property type="evidence" value="ECO:0007669"/>
    <property type="project" value="UniProtKB-SubCell"/>
</dbReference>
<keyword evidence="7" id="KW-0283">Flagellar rotation</keyword>
<dbReference type="PANTHER" id="PTHR30534:SF0">
    <property type="entry name" value="FLAGELLAR MOTOR SWITCH PROTEIN FLIG"/>
    <property type="match status" value="1"/>
</dbReference>
<dbReference type="GO" id="GO:0071973">
    <property type="term" value="P:bacterial-type flagellum-dependent cell motility"/>
    <property type="evidence" value="ECO:0007669"/>
    <property type="project" value="InterPro"/>
</dbReference>